<dbReference type="AlphaFoldDB" id="A0A8C0XS23"/>
<organism evidence="1">
    <name type="scientific">Castor canadensis</name>
    <name type="common">American beaver</name>
    <dbReference type="NCBI Taxonomy" id="51338"/>
    <lineage>
        <taxon>Eukaryota</taxon>
        <taxon>Metazoa</taxon>
        <taxon>Chordata</taxon>
        <taxon>Craniata</taxon>
        <taxon>Vertebrata</taxon>
        <taxon>Euteleostomi</taxon>
        <taxon>Mammalia</taxon>
        <taxon>Eutheria</taxon>
        <taxon>Euarchontoglires</taxon>
        <taxon>Glires</taxon>
        <taxon>Rodentia</taxon>
        <taxon>Castorimorpha</taxon>
        <taxon>Castoridae</taxon>
        <taxon>Castor</taxon>
    </lineage>
</organism>
<protein>
    <submittedName>
        <fullName evidence="1">Uncharacterized protein</fullName>
    </submittedName>
</protein>
<name>A0A8C0XS23_CASCN</name>
<sequence length="74" mass="8766">MACINFHWETMPSKNILIWESGQNVDYFQMLCSKAYQLQRRDVEHFSVWNLKSGINCSRGKVEETTNYLVPEIH</sequence>
<accession>A0A8C0XS23</accession>
<reference evidence="1" key="1">
    <citation type="submission" date="2023-09" db="UniProtKB">
        <authorList>
            <consortium name="Ensembl"/>
        </authorList>
    </citation>
    <scope>IDENTIFICATION</scope>
</reference>
<evidence type="ECO:0000313" key="1">
    <source>
        <dbReference type="Ensembl" id="ENSCCNP00000030824.1"/>
    </source>
</evidence>
<dbReference type="Ensembl" id="ENSCCNT00000038796.1">
    <property type="protein sequence ID" value="ENSCCNP00000030824.1"/>
    <property type="gene ID" value="ENSCCNG00000029446.1"/>
</dbReference>
<proteinExistence type="predicted"/>